<dbReference type="SMART" id="SM00356">
    <property type="entry name" value="ZnF_C3H1"/>
    <property type="match status" value="2"/>
</dbReference>
<dbReference type="Gene3D" id="6.10.250.3220">
    <property type="match status" value="1"/>
</dbReference>
<keyword evidence="1 5" id="KW-0479">Metal-binding</keyword>
<evidence type="ECO:0000313" key="8">
    <source>
        <dbReference type="Proteomes" id="UP001303046"/>
    </source>
</evidence>
<accession>A0ABR1C4L8</accession>
<dbReference type="Gene3D" id="4.10.1000.10">
    <property type="entry name" value="Zinc finger, CCCH-type"/>
    <property type="match status" value="1"/>
</dbReference>
<keyword evidence="3 5" id="KW-0863">Zinc-finger</keyword>
<evidence type="ECO:0000259" key="6">
    <source>
        <dbReference type="PROSITE" id="PS50103"/>
    </source>
</evidence>
<feature type="zinc finger region" description="C3H1-type" evidence="5">
    <location>
        <begin position="178"/>
        <end position="206"/>
    </location>
</feature>
<gene>
    <name evidence="7" type="primary">Necator_chrII.g4314</name>
    <name evidence="7" type="ORF">RB195_016522</name>
</gene>
<keyword evidence="4 5" id="KW-0862">Zinc</keyword>
<keyword evidence="2" id="KW-0677">Repeat</keyword>
<evidence type="ECO:0000256" key="1">
    <source>
        <dbReference type="ARBA" id="ARBA00022723"/>
    </source>
</evidence>
<protein>
    <recommendedName>
        <fullName evidence="6">C3H1-type domain-containing protein</fullName>
    </recommendedName>
</protein>
<dbReference type="EMBL" id="JAVFWL010000002">
    <property type="protein sequence ID" value="KAK6732191.1"/>
    <property type="molecule type" value="Genomic_DNA"/>
</dbReference>
<evidence type="ECO:0000256" key="2">
    <source>
        <dbReference type="ARBA" id="ARBA00022737"/>
    </source>
</evidence>
<dbReference type="InterPro" id="IPR045877">
    <property type="entry name" value="ZFP36-like"/>
</dbReference>
<evidence type="ECO:0000256" key="5">
    <source>
        <dbReference type="PROSITE-ProRule" id="PRU00723"/>
    </source>
</evidence>
<name>A0ABR1C4L8_NECAM</name>
<proteinExistence type="predicted"/>
<dbReference type="PANTHER" id="PTHR12547:SF110">
    <property type="entry name" value="C3H1-TYPE DOMAIN-CONTAINING PROTEIN-RELATED"/>
    <property type="match status" value="1"/>
</dbReference>
<dbReference type="Pfam" id="PF00642">
    <property type="entry name" value="zf-CCCH"/>
    <property type="match status" value="2"/>
</dbReference>
<comment type="caution">
    <text evidence="7">The sequence shown here is derived from an EMBL/GenBank/DDBJ whole genome shotgun (WGS) entry which is preliminary data.</text>
</comment>
<reference evidence="7 8" key="1">
    <citation type="submission" date="2023-08" db="EMBL/GenBank/DDBJ databases">
        <title>A Necator americanus chromosomal reference genome.</title>
        <authorList>
            <person name="Ilik V."/>
            <person name="Petrzelkova K.J."/>
            <person name="Pardy F."/>
            <person name="Fuh T."/>
            <person name="Niatou-Singa F.S."/>
            <person name="Gouil Q."/>
            <person name="Baker L."/>
            <person name="Ritchie M.E."/>
            <person name="Jex A.R."/>
            <person name="Gazzola D."/>
            <person name="Li H."/>
            <person name="Toshio Fujiwara R."/>
            <person name="Zhan B."/>
            <person name="Aroian R.V."/>
            <person name="Pafco B."/>
            <person name="Schwarz E.M."/>
        </authorList>
    </citation>
    <scope>NUCLEOTIDE SEQUENCE [LARGE SCALE GENOMIC DNA]</scope>
    <source>
        <strain evidence="7 8">Aroian</strain>
        <tissue evidence="7">Whole animal</tissue>
    </source>
</reference>
<keyword evidence="8" id="KW-1185">Reference proteome</keyword>
<dbReference type="InterPro" id="IPR036855">
    <property type="entry name" value="Znf_CCCH_sf"/>
</dbReference>
<sequence>MVPFRRETHVISLGSGTSNRYTTSALYKLVMSDRLPDIQTHLDHSDEIDKTAASFMKTNLNDYSMYEVDEQHNTTCPPDLMGFDVNLLRNLTAQDAYLREQLSNCAKSALAAQDPCTLADDEREELLRQKRKEDAYKTALCESWRRTQTCSYGKECRFAHGVDELRLPSQPRGRNHPKYKTVLCDKFSSTGYCKYGARCQFIHKVTNPAILAQQMLARENISLREHTSHNNYDQQLANYRRPYSSCQPSCGRLVDMNVSMPVEMTDQRSDVGRALARTVGNQNVPRVARSLENRHSTLSSLHWFSASSRRF</sequence>
<dbReference type="InterPro" id="IPR000571">
    <property type="entry name" value="Znf_CCCH"/>
</dbReference>
<feature type="domain" description="C3H1-type" evidence="6">
    <location>
        <begin position="178"/>
        <end position="206"/>
    </location>
</feature>
<feature type="zinc finger region" description="C3H1-type" evidence="5">
    <location>
        <begin position="135"/>
        <end position="163"/>
    </location>
</feature>
<dbReference type="PROSITE" id="PS50103">
    <property type="entry name" value="ZF_C3H1"/>
    <property type="match status" value="2"/>
</dbReference>
<evidence type="ECO:0000313" key="7">
    <source>
        <dbReference type="EMBL" id="KAK6732191.1"/>
    </source>
</evidence>
<organism evidence="7 8">
    <name type="scientific">Necator americanus</name>
    <name type="common">Human hookworm</name>
    <dbReference type="NCBI Taxonomy" id="51031"/>
    <lineage>
        <taxon>Eukaryota</taxon>
        <taxon>Metazoa</taxon>
        <taxon>Ecdysozoa</taxon>
        <taxon>Nematoda</taxon>
        <taxon>Chromadorea</taxon>
        <taxon>Rhabditida</taxon>
        <taxon>Rhabditina</taxon>
        <taxon>Rhabditomorpha</taxon>
        <taxon>Strongyloidea</taxon>
        <taxon>Ancylostomatidae</taxon>
        <taxon>Bunostominae</taxon>
        <taxon>Necator</taxon>
    </lineage>
</organism>
<evidence type="ECO:0000256" key="4">
    <source>
        <dbReference type="ARBA" id="ARBA00022833"/>
    </source>
</evidence>
<dbReference type="Proteomes" id="UP001303046">
    <property type="component" value="Unassembled WGS sequence"/>
</dbReference>
<dbReference type="SUPFAM" id="SSF90229">
    <property type="entry name" value="CCCH zinc finger"/>
    <property type="match status" value="2"/>
</dbReference>
<dbReference type="PANTHER" id="PTHR12547">
    <property type="entry name" value="CCCH ZINC FINGER/TIS11-RELATED"/>
    <property type="match status" value="1"/>
</dbReference>
<feature type="domain" description="C3H1-type" evidence="6">
    <location>
        <begin position="135"/>
        <end position="163"/>
    </location>
</feature>
<evidence type="ECO:0000256" key="3">
    <source>
        <dbReference type="ARBA" id="ARBA00022771"/>
    </source>
</evidence>